<feature type="coiled-coil region" evidence="1">
    <location>
        <begin position="83"/>
        <end position="110"/>
    </location>
</feature>
<organism evidence="3 4">
    <name type="scientific">Coilia grayii</name>
    <name type="common">Gray's grenadier anchovy</name>
    <dbReference type="NCBI Taxonomy" id="363190"/>
    <lineage>
        <taxon>Eukaryota</taxon>
        <taxon>Metazoa</taxon>
        <taxon>Chordata</taxon>
        <taxon>Craniata</taxon>
        <taxon>Vertebrata</taxon>
        <taxon>Euteleostomi</taxon>
        <taxon>Actinopterygii</taxon>
        <taxon>Neopterygii</taxon>
        <taxon>Teleostei</taxon>
        <taxon>Clupei</taxon>
        <taxon>Clupeiformes</taxon>
        <taxon>Clupeoidei</taxon>
        <taxon>Engraulidae</taxon>
        <taxon>Coilinae</taxon>
        <taxon>Coilia</taxon>
    </lineage>
</organism>
<feature type="compositionally biased region" description="Basic and acidic residues" evidence="2">
    <location>
        <begin position="16"/>
        <end position="25"/>
    </location>
</feature>
<dbReference type="InterPro" id="IPR031667">
    <property type="entry name" value="RDD1"/>
</dbReference>
<dbReference type="EMBL" id="JBHFQA010000005">
    <property type="protein sequence ID" value="KAL2098725.1"/>
    <property type="molecule type" value="Genomic_DNA"/>
</dbReference>
<sequence>MPSRKRIKTKTKKKSKSEDRSRIIEFVDDQSEEPTETDCRSLEENAETDVSGSANRKSKKSEDKKCSKEVHIAFLPDKYEPLKEETDIKVKSKEEELEKRRKKYKKFRKNVGKAVRFSWKCLVAGLQSFSAAYSTPLSAAATIIPDMHRAHPRG</sequence>
<comment type="caution">
    <text evidence="3">The sequence shown here is derived from an EMBL/GenBank/DDBJ whole genome shotgun (WGS) entry which is preliminary data.</text>
</comment>
<proteinExistence type="predicted"/>
<name>A0ABD1KHN1_9TELE</name>
<keyword evidence="4" id="KW-1185">Reference proteome</keyword>
<gene>
    <name evidence="3" type="ORF">ACEWY4_005205</name>
</gene>
<feature type="compositionally biased region" description="Basic residues" evidence="2">
    <location>
        <begin position="1"/>
        <end position="15"/>
    </location>
</feature>
<dbReference type="PANTHER" id="PTHR14680">
    <property type="entry name" value="SI:DKEY-126G1.9-RELATED"/>
    <property type="match status" value="1"/>
</dbReference>
<feature type="compositionally biased region" description="Acidic residues" evidence="2">
    <location>
        <begin position="26"/>
        <end position="36"/>
    </location>
</feature>
<evidence type="ECO:0000313" key="3">
    <source>
        <dbReference type="EMBL" id="KAL2098725.1"/>
    </source>
</evidence>
<dbReference type="Proteomes" id="UP001591681">
    <property type="component" value="Unassembled WGS sequence"/>
</dbReference>
<dbReference type="PANTHER" id="PTHR14680:SF1">
    <property type="entry name" value="REQUIRED FOR DRUG-INDUCED DEATH PROTEIN 1"/>
    <property type="match status" value="1"/>
</dbReference>
<evidence type="ECO:0000256" key="2">
    <source>
        <dbReference type="SAM" id="MobiDB-lite"/>
    </source>
</evidence>
<accession>A0ABD1KHN1</accession>
<keyword evidence="1" id="KW-0175">Coiled coil</keyword>
<protein>
    <submittedName>
        <fullName evidence="3">Uncharacterized protein</fullName>
    </submittedName>
</protein>
<feature type="region of interest" description="Disordered" evidence="2">
    <location>
        <begin position="1"/>
        <end position="66"/>
    </location>
</feature>
<dbReference type="Pfam" id="PF15828">
    <property type="entry name" value="RDD1"/>
    <property type="match status" value="1"/>
</dbReference>
<reference evidence="3 4" key="1">
    <citation type="submission" date="2024-09" db="EMBL/GenBank/DDBJ databases">
        <title>A chromosome-level genome assembly of Gray's grenadier anchovy, Coilia grayii.</title>
        <authorList>
            <person name="Fu Z."/>
        </authorList>
    </citation>
    <scope>NUCLEOTIDE SEQUENCE [LARGE SCALE GENOMIC DNA]</scope>
    <source>
        <strain evidence="3">G4</strain>
        <tissue evidence="3">Muscle</tissue>
    </source>
</reference>
<dbReference type="AlphaFoldDB" id="A0ABD1KHN1"/>
<evidence type="ECO:0000313" key="4">
    <source>
        <dbReference type="Proteomes" id="UP001591681"/>
    </source>
</evidence>
<evidence type="ECO:0000256" key="1">
    <source>
        <dbReference type="SAM" id="Coils"/>
    </source>
</evidence>